<reference evidence="4" key="1">
    <citation type="submission" date="2019-04" db="EMBL/GenBank/DDBJ databases">
        <title>Draft genome sequence of Pseudonocardiaceae bacterium SL3-2-4.</title>
        <authorList>
            <person name="Ningsih F."/>
            <person name="Yokota A."/>
            <person name="Sakai Y."/>
            <person name="Nanatani K."/>
            <person name="Yabe S."/>
            <person name="Oetari A."/>
            <person name="Sjamsuridzal W."/>
        </authorList>
    </citation>
    <scope>NUCLEOTIDE SEQUENCE [LARGE SCALE GENOMIC DNA]</scope>
    <source>
        <strain evidence="4">SL3-2-4</strain>
    </source>
</reference>
<keyword evidence="4" id="KW-1185">Reference proteome</keyword>
<dbReference type="AlphaFoldDB" id="A0A4D4J317"/>
<dbReference type="GO" id="GO:0016787">
    <property type="term" value="F:hydrolase activity"/>
    <property type="evidence" value="ECO:0007669"/>
    <property type="project" value="UniProtKB-KW"/>
</dbReference>
<sequence>MLLALVGLVARDVFDTVTAEPAPAPAVAAPAPVPTGQEEPRGLLPSPPVLLEIPKIGVHSSLIPLGLNPDGSMQVPPLDDPMQAGWYSYGPTPGEVGPAVLVGHVDGYTRAGVFYRLRQLAPGDEILVTRKDGARVVFRVRSVERVPKDSFPTQAVFGNTTGPELRLITCGGRFDRRAASYRDNIIAYAVME</sequence>
<name>A0A4D4J317_9PSEU</name>
<dbReference type="EMBL" id="BJFL01000003">
    <property type="protein sequence ID" value="GDY29158.1"/>
    <property type="molecule type" value="Genomic_DNA"/>
</dbReference>
<evidence type="ECO:0000313" key="4">
    <source>
        <dbReference type="Proteomes" id="UP000298860"/>
    </source>
</evidence>
<evidence type="ECO:0000256" key="2">
    <source>
        <dbReference type="SAM" id="MobiDB-lite"/>
    </source>
</evidence>
<comment type="caution">
    <text evidence="3">The sequence shown here is derived from an EMBL/GenBank/DDBJ whole genome shotgun (WGS) entry which is preliminary data.</text>
</comment>
<dbReference type="Pfam" id="PF04203">
    <property type="entry name" value="Sortase"/>
    <property type="match status" value="1"/>
</dbReference>
<dbReference type="Proteomes" id="UP000298860">
    <property type="component" value="Unassembled WGS sequence"/>
</dbReference>
<gene>
    <name evidence="3" type="ORF">GTS_07910</name>
</gene>
<dbReference type="InterPro" id="IPR005754">
    <property type="entry name" value="Sortase"/>
</dbReference>
<accession>A0A4D4J317</accession>
<evidence type="ECO:0008006" key="5">
    <source>
        <dbReference type="Google" id="ProtNLM"/>
    </source>
</evidence>
<dbReference type="InterPro" id="IPR042001">
    <property type="entry name" value="Sortase_F"/>
</dbReference>
<dbReference type="Gene3D" id="2.40.260.10">
    <property type="entry name" value="Sortase"/>
    <property type="match status" value="1"/>
</dbReference>
<evidence type="ECO:0000256" key="1">
    <source>
        <dbReference type="ARBA" id="ARBA00022801"/>
    </source>
</evidence>
<dbReference type="NCBIfam" id="NF033748">
    <property type="entry name" value="class_F_sortase"/>
    <property type="match status" value="1"/>
</dbReference>
<organism evidence="3 4">
    <name type="scientific">Gandjariella thermophila</name>
    <dbReference type="NCBI Taxonomy" id="1931992"/>
    <lineage>
        <taxon>Bacteria</taxon>
        <taxon>Bacillati</taxon>
        <taxon>Actinomycetota</taxon>
        <taxon>Actinomycetes</taxon>
        <taxon>Pseudonocardiales</taxon>
        <taxon>Pseudonocardiaceae</taxon>
        <taxon>Gandjariella</taxon>
    </lineage>
</organism>
<keyword evidence="1" id="KW-0378">Hydrolase</keyword>
<dbReference type="SUPFAM" id="SSF63817">
    <property type="entry name" value="Sortase"/>
    <property type="match status" value="1"/>
</dbReference>
<dbReference type="InterPro" id="IPR023365">
    <property type="entry name" value="Sortase_dom-sf"/>
</dbReference>
<evidence type="ECO:0000313" key="3">
    <source>
        <dbReference type="EMBL" id="GDY29158.1"/>
    </source>
</evidence>
<feature type="region of interest" description="Disordered" evidence="2">
    <location>
        <begin position="25"/>
        <end position="44"/>
    </location>
</feature>
<dbReference type="CDD" id="cd05829">
    <property type="entry name" value="Sortase_F"/>
    <property type="match status" value="1"/>
</dbReference>
<protein>
    <recommendedName>
        <fullName evidence="5">Class F sortase</fullName>
    </recommendedName>
</protein>
<proteinExistence type="predicted"/>